<reference evidence="1 2" key="1">
    <citation type="submission" date="2015-07" db="EMBL/GenBank/DDBJ databases">
        <title>The genome of Eufriesea mexicana.</title>
        <authorList>
            <person name="Pan H."/>
            <person name="Kapheim K."/>
        </authorList>
    </citation>
    <scope>NUCLEOTIDE SEQUENCE [LARGE SCALE GENOMIC DNA]</scope>
    <source>
        <strain evidence="1">0111107269</strain>
        <tissue evidence="1">Whole body</tissue>
    </source>
</reference>
<name>A0A310SL39_9HYME</name>
<dbReference type="EMBL" id="KQ760148">
    <property type="protein sequence ID" value="OAD61749.1"/>
    <property type="molecule type" value="Genomic_DNA"/>
</dbReference>
<protein>
    <submittedName>
        <fullName evidence="1">Uncharacterized protein</fullName>
    </submittedName>
</protein>
<evidence type="ECO:0000313" key="2">
    <source>
        <dbReference type="Proteomes" id="UP000250275"/>
    </source>
</evidence>
<dbReference type="AlphaFoldDB" id="A0A310SL39"/>
<evidence type="ECO:0000313" key="1">
    <source>
        <dbReference type="EMBL" id="OAD61749.1"/>
    </source>
</evidence>
<keyword evidence="2" id="KW-1185">Reference proteome</keyword>
<sequence>MCVKPMEENDEDKVVSMIINYFTARVNMRSKETEWRLVTVTFAHRRSEGVCCVCDTGFSKSRRTSFAKELGGR</sequence>
<accession>A0A310SL39</accession>
<organism evidence="1 2">
    <name type="scientific">Eufriesea mexicana</name>
    <dbReference type="NCBI Taxonomy" id="516756"/>
    <lineage>
        <taxon>Eukaryota</taxon>
        <taxon>Metazoa</taxon>
        <taxon>Ecdysozoa</taxon>
        <taxon>Arthropoda</taxon>
        <taxon>Hexapoda</taxon>
        <taxon>Insecta</taxon>
        <taxon>Pterygota</taxon>
        <taxon>Neoptera</taxon>
        <taxon>Endopterygota</taxon>
        <taxon>Hymenoptera</taxon>
        <taxon>Apocrita</taxon>
        <taxon>Aculeata</taxon>
        <taxon>Apoidea</taxon>
        <taxon>Anthophila</taxon>
        <taxon>Apidae</taxon>
        <taxon>Eufriesea</taxon>
    </lineage>
</organism>
<dbReference type="Proteomes" id="UP000250275">
    <property type="component" value="Unassembled WGS sequence"/>
</dbReference>
<proteinExistence type="predicted"/>
<gene>
    <name evidence="1" type="ORF">WN48_09700</name>
</gene>